<feature type="compositionally biased region" description="Basic and acidic residues" evidence="1">
    <location>
        <begin position="129"/>
        <end position="140"/>
    </location>
</feature>
<dbReference type="EMBL" id="AY682195">
    <property type="protein sequence ID" value="AAV35919.1"/>
    <property type="molecule type" value="Genomic_DNA"/>
</dbReference>
<dbReference type="KEGG" id="vg:3197449"/>
<feature type="region of interest" description="Disordered" evidence="1">
    <location>
        <begin position="112"/>
        <end position="148"/>
    </location>
</feature>
<name>Q5ULL5_9CAUD</name>
<reference evidence="2 3" key="1">
    <citation type="journal article" date="2004" name="J. Bacteriol.">
        <title>Lactobacillus plantarum bacteriophage LP65: a new member of the SPO1-like genus of the family Myoviridae.</title>
        <authorList>
            <person name="Chibani-Chennoufi S."/>
            <person name="Dillmann M.L."/>
            <person name="Marvin-Guy L."/>
            <person name="Rami-Shojaei S."/>
            <person name="Brussow H."/>
        </authorList>
    </citation>
    <scope>NUCLEOTIDE SEQUENCE</scope>
</reference>
<evidence type="ECO:0000313" key="2">
    <source>
        <dbReference type="EMBL" id="AAV35919.1"/>
    </source>
</evidence>
<feature type="compositionally biased region" description="Basic and acidic residues" evidence="1">
    <location>
        <begin position="112"/>
        <end position="121"/>
    </location>
</feature>
<accession>Q5ULL5</accession>
<dbReference type="RefSeq" id="YP_164734.1">
    <property type="nucleotide sequence ID" value="NC_006565.1"/>
</dbReference>
<keyword evidence="3" id="KW-1185">Reference proteome</keyword>
<evidence type="ECO:0000256" key="1">
    <source>
        <dbReference type="SAM" id="MobiDB-lite"/>
    </source>
</evidence>
<gene>
    <name evidence="2" type="ORF">orf99</name>
</gene>
<sequence length="148" mass="16857">MFLILDRFHKLPTEQSVRDLDVATRDWLIESIIYDSKVQKAALEGREITDNFSDNSEEYMNDVYNASGQAKMIADGDDIDDLAEQIRNSTDGDDVDWDAKIDAQIDAALEEKASTDARTQEQIDANIEEATRRAQEKLSFDDDDFDEL</sequence>
<organism evidence="2 3">
    <name type="scientific">Lactobacillus phage LP65</name>
    <dbReference type="NCBI Taxonomy" id="2892344"/>
    <lineage>
        <taxon>Viruses</taxon>
        <taxon>Duplodnaviria</taxon>
        <taxon>Heunggongvirae</taxon>
        <taxon>Uroviricota</taxon>
        <taxon>Caudoviricetes</taxon>
        <taxon>Herelleviridae</taxon>
        <taxon>Salchichonvirus</taxon>
        <taxon>Salchichonvirus LP65</taxon>
    </lineage>
</organism>
<dbReference type="Proteomes" id="UP000002117">
    <property type="component" value="Segment"/>
</dbReference>
<proteinExistence type="predicted"/>
<protein>
    <submittedName>
        <fullName evidence="2">Orf99</fullName>
    </submittedName>
</protein>
<evidence type="ECO:0000313" key="3">
    <source>
        <dbReference type="Proteomes" id="UP000002117"/>
    </source>
</evidence>